<accession>A0ACB8ZUE9</accession>
<comment type="caution">
    <text evidence="1">The sequence shown here is derived from an EMBL/GenBank/DDBJ whole genome shotgun (WGS) entry which is preliminary data.</text>
</comment>
<organism evidence="1 2">
    <name type="scientific">Cichorium intybus</name>
    <name type="common">Chicory</name>
    <dbReference type="NCBI Taxonomy" id="13427"/>
    <lineage>
        <taxon>Eukaryota</taxon>
        <taxon>Viridiplantae</taxon>
        <taxon>Streptophyta</taxon>
        <taxon>Embryophyta</taxon>
        <taxon>Tracheophyta</taxon>
        <taxon>Spermatophyta</taxon>
        <taxon>Magnoliopsida</taxon>
        <taxon>eudicotyledons</taxon>
        <taxon>Gunneridae</taxon>
        <taxon>Pentapetalae</taxon>
        <taxon>asterids</taxon>
        <taxon>campanulids</taxon>
        <taxon>Asterales</taxon>
        <taxon>Asteraceae</taxon>
        <taxon>Cichorioideae</taxon>
        <taxon>Cichorieae</taxon>
        <taxon>Cichoriinae</taxon>
        <taxon>Cichorium</taxon>
    </lineage>
</organism>
<name>A0ACB8ZUE9_CICIN</name>
<keyword evidence="2" id="KW-1185">Reference proteome</keyword>
<proteinExistence type="predicted"/>
<evidence type="ECO:0000313" key="1">
    <source>
        <dbReference type="EMBL" id="KAI3701187.1"/>
    </source>
</evidence>
<dbReference type="EMBL" id="CM042016">
    <property type="protein sequence ID" value="KAI3701187.1"/>
    <property type="molecule type" value="Genomic_DNA"/>
</dbReference>
<sequence>MVRIVLQKGREVEALTHWGQYSRRGVGARAYGGGFCYKSIAMLPAANAAMGMLNFSHSYDGPSYSYLECPKVIRVSIDANNVQTQEDMYIYILSKDSLADELEDSVDSGFPIPKILISYTKRFGVTGAQVRINAKDNSLVGAEPPADLAVVKLRQLAAIQLAPYILSFKRHSLLPLPRTTDVIIPFIISIFNLIFSWKNPPLIFCELNFPIYSTCNDRSVNDDTKSRVGSPIIL</sequence>
<evidence type="ECO:0000313" key="2">
    <source>
        <dbReference type="Proteomes" id="UP001055811"/>
    </source>
</evidence>
<protein>
    <submittedName>
        <fullName evidence="1">Uncharacterized protein</fullName>
    </submittedName>
</protein>
<reference evidence="1 2" key="2">
    <citation type="journal article" date="2022" name="Mol. Ecol. Resour.">
        <title>The genomes of chicory, endive, great burdock and yacon provide insights into Asteraceae paleo-polyploidization history and plant inulin production.</title>
        <authorList>
            <person name="Fan W."/>
            <person name="Wang S."/>
            <person name="Wang H."/>
            <person name="Wang A."/>
            <person name="Jiang F."/>
            <person name="Liu H."/>
            <person name="Zhao H."/>
            <person name="Xu D."/>
            <person name="Zhang Y."/>
        </authorList>
    </citation>
    <scope>NUCLEOTIDE SEQUENCE [LARGE SCALE GENOMIC DNA]</scope>
    <source>
        <strain evidence="2">cv. Punajuju</strain>
        <tissue evidence="1">Leaves</tissue>
    </source>
</reference>
<reference evidence="2" key="1">
    <citation type="journal article" date="2022" name="Mol. Ecol. Resour.">
        <title>The genomes of chicory, endive, great burdock and yacon provide insights into Asteraceae palaeo-polyploidization history and plant inulin production.</title>
        <authorList>
            <person name="Fan W."/>
            <person name="Wang S."/>
            <person name="Wang H."/>
            <person name="Wang A."/>
            <person name="Jiang F."/>
            <person name="Liu H."/>
            <person name="Zhao H."/>
            <person name="Xu D."/>
            <person name="Zhang Y."/>
        </authorList>
    </citation>
    <scope>NUCLEOTIDE SEQUENCE [LARGE SCALE GENOMIC DNA]</scope>
    <source>
        <strain evidence="2">cv. Punajuju</strain>
    </source>
</reference>
<dbReference type="Proteomes" id="UP001055811">
    <property type="component" value="Linkage Group LG08"/>
</dbReference>
<gene>
    <name evidence="1" type="ORF">L2E82_45835</name>
</gene>